<reference evidence="1" key="1">
    <citation type="journal article" date="2015" name="Nature">
        <title>Complex archaea that bridge the gap between prokaryotes and eukaryotes.</title>
        <authorList>
            <person name="Spang A."/>
            <person name="Saw J.H."/>
            <person name="Jorgensen S.L."/>
            <person name="Zaremba-Niedzwiedzka K."/>
            <person name="Martijn J."/>
            <person name="Lind A.E."/>
            <person name="van Eijk R."/>
            <person name="Schleper C."/>
            <person name="Guy L."/>
            <person name="Ettema T.J."/>
        </authorList>
    </citation>
    <scope>NUCLEOTIDE SEQUENCE</scope>
</reference>
<protein>
    <submittedName>
        <fullName evidence="1">Uncharacterized protein</fullName>
    </submittedName>
</protein>
<evidence type="ECO:0000313" key="1">
    <source>
        <dbReference type="EMBL" id="KKK91080.1"/>
    </source>
</evidence>
<accession>A0A0F8ZYZ6</accession>
<gene>
    <name evidence="1" type="ORF">LCGC14_2716550</name>
</gene>
<proteinExistence type="predicted"/>
<dbReference type="AlphaFoldDB" id="A0A0F8ZYZ6"/>
<comment type="caution">
    <text evidence="1">The sequence shown here is derived from an EMBL/GenBank/DDBJ whole genome shotgun (WGS) entry which is preliminary data.</text>
</comment>
<dbReference type="EMBL" id="LAZR01048810">
    <property type="protein sequence ID" value="KKK91080.1"/>
    <property type="molecule type" value="Genomic_DNA"/>
</dbReference>
<sequence length="170" mass="19154">MDERLVASLDRLTDDARTWLVGQGVPEYALDRYPGPIGATDDGMFTLPIRDEGAYSDLIGIAGWSQRDPSRFQILDGHDLKDGDVYGVFGLGQHLIDWIAYERTSIAVTATPLEWLKHWGATFCPLLWPDAAFWLMHCPQIIALPAAFGHELRRRLDQARPQLPTIRVQV</sequence>
<organism evidence="1">
    <name type="scientific">marine sediment metagenome</name>
    <dbReference type="NCBI Taxonomy" id="412755"/>
    <lineage>
        <taxon>unclassified sequences</taxon>
        <taxon>metagenomes</taxon>
        <taxon>ecological metagenomes</taxon>
    </lineage>
</organism>
<name>A0A0F8ZYZ6_9ZZZZ</name>